<dbReference type="Pfam" id="PF07944">
    <property type="entry name" value="Beta-AFase-like_GH127_cat"/>
    <property type="match status" value="1"/>
</dbReference>
<evidence type="ECO:0000259" key="2">
    <source>
        <dbReference type="Pfam" id="PF07944"/>
    </source>
</evidence>
<dbReference type="Proteomes" id="UP000192746">
    <property type="component" value="Unassembled WGS sequence"/>
</dbReference>
<dbReference type="GO" id="GO:0005975">
    <property type="term" value="P:carbohydrate metabolic process"/>
    <property type="evidence" value="ECO:0007669"/>
    <property type="project" value="InterPro"/>
</dbReference>
<proteinExistence type="predicted"/>
<sequence>MKIRILSLKKAGLVVGSLILYTSAFAQQSQLSLFDLKDVKLHESMFEEAMHTDLDYIMQMDPDRLLAPFLREAGLEPKAESYPNWENTGLDGHIGGHYLTALAQMYASAGSEEALERLNYMIVELKKAQDANGNGYVGGIPESDRIWKEISEGKINAGGFSLNGGWVPLYNIHKTYSGLRDAYLIAGNEDAKQMLIDLTDWMIDITANLSEAQIQEMLASEHGGLNETFADVYKMTGDQKYLDLAYAFTQKQVLDPLENEKDILNGMHANTQIPKVIGFQTIAALDQNKDYHNAATYFWENVVNNRTVSIGGNSVREHFHPADDFSSMVSSVQGPETCNTYNMLKLSEKLFLADAEERYMDFYEQGLYNHILSSQHPEGGFVYFTPMRPGHYRVYSQPETSMWCCVGSGLENHGKYNEMIYAHSEDELYVNLFIASEVNWSAKNFNLIQETDFPNSEETSFKIETRKSQKLTINLRYPSWAGEGFNVEVNGKEVKFDKKPGSFISINRKWKDGDRISMNLPMNISSERLPDDSNYESLKYGPLVLAAKTGKEDLKGLFADTSRGGHIAEGKKIPLSETPMFLLDNLDNLASKVEVDSKKELRFSAKSVLYPSEFQDLEFEPFYKVHDSRYVIYLPVQTPESLEAIQQKRKEQEIAERELEEKTIDYVSPGEQQPESDHFIKTENSNAGVNQDRHWRDATGWFSYEFKDSNNEAARIRLTYFGQDSDRKFKILVNGELVAREHLKGENGAEFFTKDYELPKKIVEQKNDTLTIRFEAEAGSRTAGIYGVRLMKKQ</sequence>
<dbReference type="EMBL" id="ARYN01000011">
    <property type="protein sequence ID" value="ORL45026.1"/>
    <property type="molecule type" value="Genomic_DNA"/>
</dbReference>
<dbReference type="Pfam" id="PF16375">
    <property type="entry name" value="DUF4986"/>
    <property type="match status" value="1"/>
</dbReference>
<dbReference type="InterPro" id="IPR008928">
    <property type="entry name" value="6-hairpin_glycosidase_sf"/>
</dbReference>
<gene>
    <name evidence="6" type="ORF">IIF7_12965</name>
</gene>
<dbReference type="RefSeq" id="WP_084842125.1">
    <property type="nucleotide sequence ID" value="NZ_ARYN01000011.1"/>
</dbReference>
<evidence type="ECO:0000259" key="4">
    <source>
        <dbReference type="Pfam" id="PF20620"/>
    </source>
</evidence>
<keyword evidence="6" id="KW-0378">Hydrolase</keyword>
<dbReference type="STRING" id="1185767.IIF7_12965"/>
<evidence type="ECO:0000313" key="7">
    <source>
        <dbReference type="Proteomes" id="UP000192746"/>
    </source>
</evidence>
<feature type="signal peptide" evidence="1">
    <location>
        <begin position="1"/>
        <end position="26"/>
    </location>
</feature>
<keyword evidence="1" id="KW-0732">Signal</keyword>
<feature type="domain" description="Glycoside hydrolase GH146 substrate-binding" evidence="4">
    <location>
        <begin position="658"/>
        <end position="791"/>
    </location>
</feature>
<dbReference type="AlphaFoldDB" id="A0A1Y1T1Z4"/>
<dbReference type="Pfam" id="PF20620">
    <property type="entry name" value="DUF6805"/>
    <property type="match status" value="1"/>
</dbReference>
<dbReference type="PANTHER" id="PTHR31151:SF0">
    <property type="entry name" value="PROLINE-TRNA LIGASE (DUF1680)"/>
    <property type="match status" value="1"/>
</dbReference>
<evidence type="ECO:0000313" key="6">
    <source>
        <dbReference type="EMBL" id="ORL45026.1"/>
    </source>
</evidence>
<protein>
    <submittedName>
        <fullName evidence="6">Glycosyl hydrolase</fullName>
    </submittedName>
</protein>
<evidence type="ECO:0000259" key="5">
    <source>
        <dbReference type="Pfam" id="PF20736"/>
    </source>
</evidence>
<feature type="domain" description="Non-reducing end beta-L-arabinofuranosidase-like GH127 catalytic" evidence="2">
    <location>
        <begin position="38"/>
        <end position="417"/>
    </location>
</feature>
<dbReference type="InterPro" id="IPR032275">
    <property type="entry name" value="DUF4986"/>
</dbReference>
<dbReference type="Pfam" id="PF20736">
    <property type="entry name" value="Glyco_hydro127M"/>
    <property type="match status" value="1"/>
</dbReference>
<dbReference type="InterPro" id="IPR046544">
    <property type="entry name" value="GH146_SB_dom"/>
</dbReference>
<evidence type="ECO:0000256" key="1">
    <source>
        <dbReference type="SAM" id="SignalP"/>
    </source>
</evidence>
<accession>A0A1Y1T1Z4</accession>
<dbReference type="GO" id="GO:0016787">
    <property type="term" value="F:hydrolase activity"/>
    <property type="evidence" value="ECO:0007669"/>
    <property type="project" value="UniProtKB-KW"/>
</dbReference>
<dbReference type="InterPro" id="IPR012878">
    <property type="entry name" value="Beta-AFase-like_GH127_cat"/>
</dbReference>
<name>A0A1Y1T1Z4_9FLAO</name>
<dbReference type="PANTHER" id="PTHR31151">
    <property type="entry name" value="PROLINE-TRNA LIGASE (DUF1680)"/>
    <property type="match status" value="1"/>
</dbReference>
<feature type="chain" id="PRO_5012756364" evidence="1">
    <location>
        <begin position="27"/>
        <end position="794"/>
    </location>
</feature>
<feature type="domain" description="Non-reducing end beta-L-arabinofuranosidase-like GH127 middle" evidence="5">
    <location>
        <begin position="428"/>
        <end position="522"/>
    </location>
</feature>
<dbReference type="SUPFAM" id="SSF48208">
    <property type="entry name" value="Six-hairpin glycosidases"/>
    <property type="match status" value="1"/>
</dbReference>
<dbReference type="OrthoDB" id="9757939at2"/>
<feature type="domain" description="DUF4986" evidence="3">
    <location>
        <begin position="550"/>
        <end position="633"/>
    </location>
</feature>
<dbReference type="InterPro" id="IPR049046">
    <property type="entry name" value="Beta-AFase-like_GH127_middle"/>
</dbReference>
<organism evidence="6 7">
    <name type="scientific">Zunongwangia atlantica 22II14-10F7</name>
    <dbReference type="NCBI Taxonomy" id="1185767"/>
    <lineage>
        <taxon>Bacteria</taxon>
        <taxon>Pseudomonadati</taxon>
        <taxon>Bacteroidota</taxon>
        <taxon>Flavobacteriia</taxon>
        <taxon>Flavobacteriales</taxon>
        <taxon>Flavobacteriaceae</taxon>
        <taxon>Zunongwangia</taxon>
    </lineage>
</organism>
<keyword evidence="7" id="KW-1185">Reference proteome</keyword>
<evidence type="ECO:0000259" key="3">
    <source>
        <dbReference type="Pfam" id="PF16375"/>
    </source>
</evidence>
<comment type="caution">
    <text evidence="6">The sequence shown here is derived from an EMBL/GenBank/DDBJ whole genome shotgun (WGS) entry which is preliminary data.</text>
</comment>
<reference evidence="6 7" key="1">
    <citation type="submission" date="2013-04" db="EMBL/GenBank/DDBJ databases">
        <title>Zunongwangia sp. 22II14-10F7 Genome Sequencing.</title>
        <authorList>
            <person name="Lai Q."/>
            <person name="Shao Z."/>
        </authorList>
    </citation>
    <scope>NUCLEOTIDE SEQUENCE [LARGE SCALE GENOMIC DNA]</scope>
    <source>
        <strain evidence="6 7">22II14-10F7</strain>
    </source>
</reference>